<dbReference type="GO" id="GO:0005886">
    <property type="term" value="C:plasma membrane"/>
    <property type="evidence" value="ECO:0007669"/>
    <property type="project" value="UniProtKB-SubCell"/>
</dbReference>
<feature type="transmembrane region" description="Helical" evidence="7">
    <location>
        <begin position="137"/>
        <end position="156"/>
    </location>
</feature>
<name>A0AAW3ZMZ1_9GAMM</name>
<sequence>MQRAIEFWHSTVERLEGLGQWLAPFALRVILFWEFWEAGREKFSGTNWFMNIQDKFPFPFNLAPSDLSWAMATWFELIGAVALLLGLATRFFAFSLSVLTIVAIASVHWPSDIMGVADLLMGYAITDRGHGNYKLPLIFLVMLLPLVLRGAGRLSLDALIAHLMKCEIIPKPNADGYAWGFLAIALGLPLAMLLPVAGLGMAGAGLLLVVVTRQLRP</sequence>
<evidence type="ECO:0000256" key="5">
    <source>
        <dbReference type="ARBA" id="ARBA00022989"/>
    </source>
</evidence>
<dbReference type="Proteomes" id="UP000613768">
    <property type="component" value="Unassembled WGS sequence"/>
</dbReference>
<comment type="caution">
    <text evidence="8">The sequence shown here is derived from an EMBL/GenBank/DDBJ whole genome shotgun (WGS) entry which is preliminary data.</text>
</comment>
<feature type="transmembrane region" description="Helical" evidence="7">
    <location>
        <begin position="67"/>
        <end position="85"/>
    </location>
</feature>
<feature type="transmembrane region" description="Helical" evidence="7">
    <location>
        <begin position="92"/>
        <end position="111"/>
    </location>
</feature>
<evidence type="ECO:0000256" key="6">
    <source>
        <dbReference type="ARBA" id="ARBA00023136"/>
    </source>
</evidence>
<accession>A0AAW3ZMZ1</accession>
<gene>
    <name evidence="8" type="ORF">IFO71_12405</name>
</gene>
<keyword evidence="5 7" id="KW-1133">Transmembrane helix</keyword>
<keyword evidence="6 7" id="KW-0472">Membrane</keyword>
<comment type="subcellular location">
    <subcellularLocation>
        <location evidence="1">Cell membrane</location>
        <topology evidence="1">Multi-pass membrane protein</topology>
    </subcellularLocation>
</comment>
<dbReference type="PANTHER" id="PTHR33452">
    <property type="entry name" value="OXIDOREDUCTASE CATD-RELATED"/>
    <property type="match status" value="1"/>
</dbReference>
<reference evidence="8 9" key="1">
    <citation type="submission" date="2020-09" db="EMBL/GenBank/DDBJ databases">
        <title>Pseudoxanthomonas sp. CAU 1598 isolated from sand of Yaerae Beach.</title>
        <authorList>
            <person name="Kim W."/>
        </authorList>
    </citation>
    <scope>NUCLEOTIDE SEQUENCE [LARGE SCALE GENOMIC DNA]</scope>
    <source>
        <strain evidence="8 9">CAU 1598</strain>
    </source>
</reference>
<evidence type="ECO:0000256" key="4">
    <source>
        <dbReference type="ARBA" id="ARBA00022692"/>
    </source>
</evidence>
<dbReference type="Pfam" id="PF07681">
    <property type="entry name" value="DoxX"/>
    <property type="match status" value="1"/>
</dbReference>
<evidence type="ECO:0000256" key="3">
    <source>
        <dbReference type="ARBA" id="ARBA00022475"/>
    </source>
</evidence>
<dbReference type="PANTHER" id="PTHR33452:SF7">
    <property type="entry name" value="DOXX FAMILY PROTEIN"/>
    <property type="match status" value="1"/>
</dbReference>
<proteinExistence type="inferred from homology"/>
<dbReference type="InterPro" id="IPR032808">
    <property type="entry name" value="DoxX"/>
</dbReference>
<organism evidence="8 9">
    <name type="scientific">Pseudomarimonas arenosa</name>
    <dbReference type="NCBI Taxonomy" id="2774145"/>
    <lineage>
        <taxon>Bacteria</taxon>
        <taxon>Pseudomonadati</taxon>
        <taxon>Pseudomonadota</taxon>
        <taxon>Gammaproteobacteria</taxon>
        <taxon>Lysobacterales</taxon>
        <taxon>Lysobacteraceae</taxon>
        <taxon>Pseudomarimonas</taxon>
    </lineage>
</organism>
<protein>
    <submittedName>
        <fullName evidence="8">DoxX family protein</fullName>
    </submittedName>
</protein>
<dbReference type="AlphaFoldDB" id="A0AAW3ZMZ1"/>
<keyword evidence="9" id="KW-1185">Reference proteome</keyword>
<keyword evidence="4 7" id="KW-0812">Transmembrane</keyword>
<evidence type="ECO:0000313" key="9">
    <source>
        <dbReference type="Proteomes" id="UP000613768"/>
    </source>
</evidence>
<evidence type="ECO:0000256" key="7">
    <source>
        <dbReference type="SAM" id="Phobius"/>
    </source>
</evidence>
<evidence type="ECO:0000256" key="2">
    <source>
        <dbReference type="ARBA" id="ARBA00006679"/>
    </source>
</evidence>
<keyword evidence="3" id="KW-1003">Cell membrane</keyword>
<feature type="transmembrane region" description="Helical" evidence="7">
    <location>
        <begin position="177"/>
        <end position="210"/>
    </location>
</feature>
<evidence type="ECO:0000313" key="8">
    <source>
        <dbReference type="EMBL" id="MBD8526539.1"/>
    </source>
</evidence>
<comment type="similarity">
    <text evidence="2">Belongs to the DoxX family.</text>
</comment>
<dbReference type="RefSeq" id="WP_192029958.1">
    <property type="nucleotide sequence ID" value="NZ_JACYTR010000025.1"/>
</dbReference>
<evidence type="ECO:0000256" key="1">
    <source>
        <dbReference type="ARBA" id="ARBA00004651"/>
    </source>
</evidence>
<dbReference type="InterPro" id="IPR051907">
    <property type="entry name" value="DoxX-like_oxidoreductase"/>
</dbReference>
<dbReference type="EMBL" id="JACYTR010000025">
    <property type="protein sequence ID" value="MBD8526539.1"/>
    <property type="molecule type" value="Genomic_DNA"/>
</dbReference>